<organism evidence="2 3">
    <name type="scientific">Nocardioides szechwanensis</name>
    <dbReference type="NCBI Taxonomy" id="1005944"/>
    <lineage>
        <taxon>Bacteria</taxon>
        <taxon>Bacillati</taxon>
        <taxon>Actinomycetota</taxon>
        <taxon>Actinomycetes</taxon>
        <taxon>Propionibacteriales</taxon>
        <taxon>Nocardioidaceae</taxon>
        <taxon>Nocardioides</taxon>
    </lineage>
</organism>
<dbReference type="SUPFAM" id="SSF55729">
    <property type="entry name" value="Acyl-CoA N-acyltransferases (Nat)"/>
    <property type="match status" value="1"/>
</dbReference>
<evidence type="ECO:0000259" key="1">
    <source>
        <dbReference type="PROSITE" id="PS51186"/>
    </source>
</evidence>
<dbReference type="InterPro" id="IPR016181">
    <property type="entry name" value="Acyl_CoA_acyltransferase"/>
</dbReference>
<dbReference type="STRING" id="1005944.SAMN05192576_0477"/>
<dbReference type="EMBL" id="FNIC01000001">
    <property type="protein sequence ID" value="SDM61015.1"/>
    <property type="molecule type" value="Genomic_DNA"/>
</dbReference>
<reference evidence="2 3" key="1">
    <citation type="submission" date="2016-10" db="EMBL/GenBank/DDBJ databases">
        <authorList>
            <person name="de Groot N.N."/>
        </authorList>
    </citation>
    <scope>NUCLEOTIDE SEQUENCE [LARGE SCALE GENOMIC DNA]</scope>
    <source>
        <strain evidence="2 3">CGMCC 1.11147</strain>
    </source>
</reference>
<keyword evidence="3" id="KW-1185">Reference proteome</keyword>
<proteinExistence type="predicted"/>
<dbReference type="InterPro" id="IPR000182">
    <property type="entry name" value="GNAT_dom"/>
</dbReference>
<dbReference type="GO" id="GO:0016747">
    <property type="term" value="F:acyltransferase activity, transferring groups other than amino-acyl groups"/>
    <property type="evidence" value="ECO:0007669"/>
    <property type="project" value="InterPro"/>
</dbReference>
<dbReference type="Proteomes" id="UP000199004">
    <property type="component" value="Unassembled WGS sequence"/>
</dbReference>
<feature type="domain" description="N-acetyltransferase" evidence="1">
    <location>
        <begin position="8"/>
        <end position="148"/>
    </location>
</feature>
<evidence type="ECO:0000313" key="3">
    <source>
        <dbReference type="Proteomes" id="UP000199004"/>
    </source>
</evidence>
<name>A0A1G9UN98_9ACTN</name>
<dbReference type="Gene3D" id="3.40.630.30">
    <property type="match status" value="1"/>
</dbReference>
<dbReference type="PROSITE" id="PS51186">
    <property type="entry name" value="GNAT"/>
    <property type="match status" value="1"/>
</dbReference>
<accession>A0A1G9UN98</accession>
<keyword evidence="2" id="KW-0808">Transferase</keyword>
<gene>
    <name evidence="2" type="ORF">SAMN05192576_0477</name>
</gene>
<dbReference type="AlphaFoldDB" id="A0A1G9UN98"/>
<dbReference type="Pfam" id="PF13527">
    <property type="entry name" value="Acetyltransf_9"/>
    <property type="match status" value="1"/>
</dbReference>
<sequence>MVTSLVMCHTAEMTPEELGAVRALMDSAFGDFTDHDWDHALGGQHALVIDDGEVVAHGALVMRRLLHAGRSLRCGYVESVATTPARTREGHAATVMAALESLAPAYDVLALSATEAGVVLYEARGWHPWRGPTSVLAPTGIEPTPDDDGSVYVLGGAGLDLDAELICDWRSGDVW</sequence>
<protein>
    <submittedName>
        <fullName evidence="2">Aminoglycoside 2'-N-acetyltransferase I</fullName>
    </submittedName>
</protein>
<evidence type="ECO:0000313" key="2">
    <source>
        <dbReference type="EMBL" id="SDM61015.1"/>
    </source>
</evidence>